<evidence type="ECO:0000256" key="4">
    <source>
        <dbReference type="ARBA" id="ARBA00023002"/>
    </source>
</evidence>
<organism evidence="6 7">
    <name type="scientific">Nocardioides immobilis</name>
    <dbReference type="NCBI Taxonomy" id="2049295"/>
    <lineage>
        <taxon>Bacteria</taxon>
        <taxon>Bacillati</taxon>
        <taxon>Actinomycetota</taxon>
        <taxon>Actinomycetes</taxon>
        <taxon>Propionibacteriales</taxon>
        <taxon>Nocardioidaceae</taxon>
        <taxon>Nocardioides</taxon>
    </lineage>
</organism>
<comment type="cofactor">
    <cofactor evidence="1">
        <name>FAD</name>
        <dbReference type="ChEBI" id="CHEBI:57692"/>
    </cofactor>
</comment>
<dbReference type="Gene3D" id="3.50.50.60">
    <property type="entry name" value="FAD/NAD(P)-binding domain"/>
    <property type="match status" value="1"/>
</dbReference>
<evidence type="ECO:0000256" key="2">
    <source>
        <dbReference type="ARBA" id="ARBA00022630"/>
    </source>
</evidence>
<keyword evidence="2" id="KW-0285">Flavoprotein</keyword>
<keyword evidence="3" id="KW-0274">FAD</keyword>
<dbReference type="GO" id="GO:0033765">
    <property type="term" value="F:steroid dehydrogenase activity, acting on the CH-CH group of donors"/>
    <property type="evidence" value="ECO:0007669"/>
    <property type="project" value="UniProtKB-ARBA"/>
</dbReference>
<evidence type="ECO:0000256" key="3">
    <source>
        <dbReference type="ARBA" id="ARBA00022827"/>
    </source>
</evidence>
<sequence length="493" mass="52410">MDQPPVDLVVIGAGGAGLPAALTALESGLKQVIVLEKRSRVGGNAAMSGGFLFAVNSGPQRAAGLEHEPDEVFRTTMAYHHFDGVDPELVRLWIDEADASVAWLESIGVAYRAMQGKDLGVEPSGWANHPGSFVRVTDLMKQRVEDLGGRVIVRASVTGLVGDSSSGVSAVMLDTPDGPVTIQTRAVLLSTGGFTGNVDLLNEHFADIYDEDIYWTDAKPLTGDGIPLAAGVGAALTGPTALLKENCYSFKTKKNMPNRGSTEPRSLWVNQRGKRFLDESQGFINASANALVKQPGMSGFALFDDALIQQIIDTPNPFEVELRPGEENPGTWTAEGYRATLRDQLSDPSNSEWCTAADDWAEIAEWIGSDPDVLAATVATYNASCDEGRDAVWAKDPSLLVPLRKAPFYALRFRPLMVDTAGPVVVDRELRVLDDEGRPIPGLYAAGSLTSGWVGFDEHHFGTPLSWAISSGRRAGAAAAAGVLTGSAANSAS</sequence>
<dbReference type="InterPro" id="IPR036188">
    <property type="entry name" value="FAD/NAD-bd_sf"/>
</dbReference>
<keyword evidence="4" id="KW-0560">Oxidoreductase</keyword>
<dbReference type="InterPro" id="IPR003953">
    <property type="entry name" value="FAD-dep_OxRdtase_2_FAD-bd"/>
</dbReference>
<comment type="caution">
    <text evidence="6">The sequence shown here is derived from an EMBL/GenBank/DDBJ whole genome shotgun (WGS) entry which is preliminary data.</text>
</comment>
<evidence type="ECO:0000259" key="5">
    <source>
        <dbReference type="Pfam" id="PF00890"/>
    </source>
</evidence>
<dbReference type="Gene3D" id="3.90.700.10">
    <property type="entry name" value="Succinate dehydrogenase/fumarate reductase flavoprotein, catalytic domain"/>
    <property type="match status" value="1"/>
</dbReference>
<proteinExistence type="predicted"/>
<dbReference type="OrthoDB" id="9813348at2"/>
<dbReference type="InterPro" id="IPR027477">
    <property type="entry name" value="Succ_DH/fumarate_Rdtase_cat_sf"/>
</dbReference>
<protein>
    <submittedName>
        <fullName evidence="6">FAD-dependent oxidoreductase</fullName>
    </submittedName>
</protein>
<dbReference type="RefSeq" id="WP_118928277.1">
    <property type="nucleotide sequence ID" value="NZ_QXGH01000036.1"/>
</dbReference>
<evidence type="ECO:0000313" key="6">
    <source>
        <dbReference type="EMBL" id="RHW24082.1"/>
    </source>
</evidence>
<dbReference type="SUPFAM" id="SSF56425">
    <property type="entry name" value="Succinate dehydrogenase/fumarate reductase flavoprotein, catalytic domain"/>
    <property type="match status" value="1"/>
</dbReference>
<dbReference type="SUPFAM" id="SSF51905">
    <property type="entry name" value="FAD/NAD(P)-binding domain"/>
    <property type="match status" value="1"/>
</dbReference>
<dbReference type="InterPro" id="IPR050315">
    <property type="entry name" value="FAD-oxidoreductase_2"/>
</dbReference>
<gene>
    <name evidence="6" type="ORF">D0Z08_26410</name>
</gene>
<dbReference type="PANTHER" id="PTHR43400:SF10">
    <property type="entry name" value="3-OXOSTEROID 1-DEHYDROGENASE"/>
    <property type="match status" value="1"/>
</dbReference>
<name>A0A417XUF8_9ACTN</name>
<evidence type="ECO:0000256" key="1">
    <source>
        <dbReference type="ARBA" id="ARBA00001974"/>
    </source>
</evidence>
<evidence type="ECO:0000313" key="7">
    <source>
        <dbReference type="Proteomes" id="UP000283644"/>
    </source>
</evidence>
<accession>A0A417XUF8</accession>
<dbReference type="EMBL" id="QXGH01000036">
    <property type="protein sequence ID" value="RHW24082.1"/>
    <property type="molecule type" value="Genomic_DNA"/>
</dbReference>
<dbReference type="PANTHER" id="PTHR43400">
    <property type="entry name" value="FUMARATE REDUCTASE"/>
    <property type="match status" value="1"/>
</dbReference>
<keyword evidence="7" id="KW-1185">Reference proteome</keyword>
<feature type="domain" description="FAD-dependent oxidoreductase 2 FAD-binding" evidence="5">
    <location>
        <begin position="7"/>
        <end position="456"/>
    </location>
</feature>
<dbReference type="AlphaFoldDB" id="A0A417XUF8"/>
<dbReference type="GO" id="GO:0008202">
    <property type="term" value="P:steroid metabolic process"/>
    <property type="evidence" value="ECO:0007669"/>
    <property type="project" value="UniProtKB-ARBA"/>
</dbReference>
<dbReference type="Proteomes" id="UP000283644">
    <property type="component" value="Unassembled WGS sequence"/>
</dbReference>
<reference evidence="6 7" key="1">
    <citation type="submission" date="2018-09" db="EMBL/GenBank/DDBJ databases">
        <title>Genome sequencing of Nocardioides immobilis CCTCC AB 2017083 for comparison to Nocardioides silvaticus.</title>
        <authorList>
            <person name="Li C."/>
            <person name="Wang G."/>
        </authorList>
    </citation>
    <scope>NUCLEOTIDE SEQUENCE [LARGE SCALE GENOMIC DNA]</scope>
    <source>
        <strain evidence="6 7">CCTCC AB 2017083</strain>
    </source>
</reference>
<dbReference type="Pfam" id="PF00890">
    <property type="entry name" value="FAD_binding_2"/>
    <property type="match status" value="1"/>
</dbReference>